<dbReference type="OrthoDB" id="430826at2759"/>
<dbReference type="InterPro" id="IPR008211">
    <property type="entry name" value="Laminin_N"/>
</dbReference>
<keyword evidence="7" id="KW-1185">Reference proteome</keyword>
<dbReference type="PaxDb" id="6945-B7PEE7"/>
<evidence type="ECO:0000313" key="5">
    <source>
        <dbReference type="EMBL" id="EEC04969.1"/>
    </source>
</evidence>
<name>B7PEE7_IXOSC</name>
<evidence type="ECO:0007829" key="8">
    <source>
        <dbReference type="PeptideAtlas" id="B7PEE7"/>
    </source>
</evidence>
<dbReference type="HOGENOM" id="CLU_1512269_0_0_1"/>
<accession>B7PEE7</accession>
<evidence type="ECO:0000313" key="7">
    <source>
        <dbReference type="Proteomes" id="UP000001555"/>
    </source>
</evidence>
<evidence type="ECO:0000256" key="1">
    <source>
        <dbReference type="ARBA" id="ARBA00023157"/>
    </source>
</evidence>
<dbReference type="PROSITE" id="PS51117">
    <property type="entry name" value="LAMININ_NTER"/>
    <property type="match status" value="1"/>
</dbReference>
<keyword evidence="3" id="KW-0732">Signal</keyword>
<evidence type="ECO:0000313" key="6">
    <source>
        <dbReference type="EnsemblMetazoa" id="ISCW004877-PA"/>
    </source>
</evidence>
<dbReference type="PANTHER" id="PTHR10574:SF435">
    <property type="entry name" value="LAMININ SUBUNIT GAMMA-1"/>
    <property type="match status" value="1"/>
</dbReference>
<keyword evidence="1" id="KW-1015">Disulfide bond</keyword>
<keyword evidence="8" id="KW-1267">Proteomics identification</keyword>
<dbReference type="VEuPathDB" id="VectorBase:ISCI004877"/>
<proteinExistence type="evidence at protein level"/>
<dbReference type="VEuPathDB" id="VectorBase:ISCW004877"/>
<reference evidence="6" key="2">
    <citation type="submission" date="2020-05" db="UniProtKB">
        <authorList>
            <consortium name="EnsemblMetazoa"/>
        </authorList>
    </citation>
    <scope>IDENTIFICATION</scope>
    <source>
        <strain evidence="6">wikel</strain>
    </source>
</reference>
<evidence type="ECO:0000256" key="2">
    <source>
        <dbReference type="ARBA" id="ARBA00023292"/>
    </source>
</evidence>
<dbReference type="EMBL" id="DS695252">
    <property type="protein sequence ID" value="EEC04969.1"/>
    <property type="molecule type" value="Genomic_DNA"/>
</dbReference>
<dbReference type="VEuPathDB" id="VectorBase:ISCP_032751"/>
<dbReference type="InParanoid" id="B7PEE7"/>
<reference evidence="5 7" key="1">
    <citation type="submission" date="2008-03" db="EMBL/GenBank/DDBJ databases">
        <title>Annotation of Ixodes scapularis.</title>
        <authorList>
            <consortium name="Ixodes scapularis Genome Project Consortium"/>
            <person name="Caler E."/>
            <person name="Hannick L.I."/>
            <person name="Bidwell S."/>
            <person name="Joardar V."/>
            <person name="Thiagarajan M."/>
            <person name="Amedeo P."/>
            <person name="Galinsky K.J."/>
            <person name="Schobel S."/>
            <person name="Inman J."/>
            <person name="Hostetler J."/>
            <person name="Miller J."/>
            <person name="Hammond M."/>
            <person name="Megy K."/>
            <person name="Lawson D."/>
            <person name="Kodira C."/>
            <person name="Sutton G."/>
            <person name="Meyer J."/>
            <person name="Hill C.A."/>
            <person name="Birren B."/>
            <person name="Nene V."/>
            <person name="Collins F."/>
            <person name="Alarcon-Chaidez F."/>
            <person name="Wikel S."/>
            <person name="Strausberg R."/>
        </authorList>
    </citation>
    <scope>NUCLEOTIDE SEQUENCE [LARGE SCALE GENOMIC DNA]</scope>
    <source>
        <strain evidence="7">Wikel</strain>
        <strain evidence="5">Wikel colony</strain>
    </source>
</reference>
<gene>
    <name evidence="6" type="primary">8051076</name>
    <name evidence="5" type="ORF">IscW_ISCW004877</name>
</gene>
<dbReference type="Gene3D" id="2.60.120.260">
    <property type="entry name" value="Galactose-binding domain-like"/>
    <property type="match status" value="1"/>
</dbReference>
<organism>
    <name type="scientific">Ixodes scapularis</name>
    <name type="common">Black-legged tick</name>
    <name type="synonym">Deer tick</name>
    <dbReference type="NCBI Taxonomy" id="6945"/>
    <lineage>
        <taxon>Eukaryota</taxon>
        <taxon>Metazoa</taxon>
        <taxon>Ecdysozoa</taxon>
        <taxon>Arthropoda</taxon>
        <taxon>Chelicerata</taxon>
        <taxon>Arachnida</taxon>
        <taxon>Acari</taxon>
        <taxon>Parasitiformes</taxon>
        <taxon>Ixodida</taxon>
        <taxon>Ixodoidea</taxon>
        <taxon>Ixodidae</taxon>
        <taxon>Ixodinae</taxon>
        <taxon>Ixodes</taxon>
    </lineage>
</organism>
<dbReference type="InterPro" id="IPR050440">
    <property type="entry name" value="Laminin/Netrin_ECM"/>
</dbReference>
<dbReference type="PANTHER" id="PTHR10574">
    <property type="entry name" value="NETRIN/LAMININ-RELATED"/>
    <property type="match status" value="1"/>
</dbReference>
<dbReference type="Pfam" id="PF00055">
    <property type="entry name" value="Laminin_N"/>
    <property type="match status" value="1"/>
</dbReference>
<dbReference type="AlphaFoldDB" id="B7PEE7"/>
<feature type="signal peptide" evidence="3">
    <location>
        <begin position="1"/>
        <end position="23"/>
    </location>
</feature>
<sequence length="178" mass="19550">MALGGKTATLLALLAAVASLGVAQYESRGSCYDQHRRPQRCIPEFVNAAFNVRVEATNTCGLRGPTKFCPQTDVPGTSKTCELCDAARPHLAHPPDYLTDFNNNDNTTWWQSETMLDGIQYPNQVNLTLDLGERLARLPSRGFPTELSRCSSVIKKNGWPFAAGTMTELSEDAPQTSW</sequence>
<dbReference type="SMART" id="SM00136">
    <property type="entry name" value="LamNT"/>
    <property type="match status" value="1"/>
</dbReference>
<feature type="domain" description="Laminin N-terminal" evidence="4">
    <location>
        <begin position="37"/>
        <end position="178"/>
    </location>
</feature>
<evidence type="ECO:0000259" key="4">
    <source>
        <dbReference type="PROSITE" id="PS51117"/>
    </source>
</evidence>
<dbReference type="Proteomes" id="UP000001555">
    <property type="component" value="Unassembled WGS sequence"/>
</dbReference>
<protein>
    <submittedName>
        <fullName evidence="5 6">Laminin gamma 1 chain, putative</fullName>
    </submittedName>
</protein>
<dbReference type="STRING" id="6945.B7PEE7"/>
<dbReference type="EMBL" id="ABJB010495658">
    <property type="status" value="NOT_ANNOTATED_CDS"/>
    <property type="molecule type" value="Genomic_DNA"/>
</dbReference>
<dbReference type="FunFam" id="2.60.120.260:FF:000457">
    <property type="entry name" value="Laminin gamma 1 chain, putative"/>
    <property type="match status" value="1"/>
</dbReference>
<evidence type="ECO:0000256" key="3">
    <source>
        <dbReference type="SAM" id="SignalP"/>
    </source>
</evidence>
<feature type="chain" id="PRO_5010826073" evidence="3">
    <location>
        <begin position="24"/>
        <end position="178"/>
    </location>
</feature>
<dbReference type="EnsemblMetazoa" id="ISCW004877-RA">
    <property type="protein sequence ID" value="ISCW004877-PA"/>
    <property type="gene ID" value="ISCW004877"/>
</dbReference>
<keyword evidence="2" id="KW-0424">Laminin EGF-like domain</keyword>